<dbReference type="RefSeq" id="XP_066708026.1">
    <property type="nucleotide sequence ID" value="XM_066866350.1"/>
</dbReference>
<dbReference type="EMBL" id="JAQQWL010000016">
    <property type="protein sequence ID" value="KAK8038174.1"/>
    <property type="molecule type" value="Genomic_DNA"/>
</dbReference>
<feature type="domain" description="Spindle pole body-associated protein cut12" evidence="2">
    <location>
        <begin position="113"/>
        <end position="229"/>
    </location>
</feature>
<dbReference type="Proteomes" id="UP001480595">
    <property type="component" value="Unassembled WGS sequence"/>
</dbReference>
<protein>
    <recommendedName>
        <fullName evidence="2">Spindle pole body-associated protein cut12 domain-containing protein</fullName>
    </recommendedName>
</protein>
<dbReference type="GeneID" id="92099413"/>
<dbReference type="Pfam" id="PF11500">
    <property type="entry name" value="Cut12"/>
    <property type="match status" value="1"/>
</dbReference>
<evidence type="ECO:0000256" key="1">
    <source>
        <dbReference type="SAM" id="MobiDB-lite"/>
    </source>
</evidence>
<feature type="region of interest" description="Disordered" evidence="1">
    <location>
        <begin position="1"/>
        <end position="38"/>
    </location>
</feature>
<sequence length="328" mass="36526">MLGWAIKRGYQTATGASDAPRQPEDADTTQLDAPDTPAPIFAARAVRHAIFGTPAPATTTSTVTRPPRLLAELADNRPRSPPKSPPKPTGILMTPGTATSRRKRVSFGYEIQHKQNDAAAQSPSKPPAPKKDEDMSDEDWEDEDPADVTIDLNEPKSNSGRYWKTQFTKYHDDAREEMSKLVKHKHLSRMYAQQKDIENTELQERVKELERQVRLKDEEIKQAQKRPALTRTTSVASASSREREDAESRAAERARQAAERESGAAHEGSHYVEERERRPPERKRDNQGECVRLGSTGTGIQDDFSNDERACGSGKSKSGPKAEGESRT</sequence>
<feature type="region of interest" description="Disordered" evidence="1">
    <location>
        <begin position="52"/>
        <end position="160"/>
    </location>
</feature>
<feature type="region of interest" description="Disordered" evidence="1">
    <location>
        <begin position="216"/>
        <end position="328"/>
    </location>
</feature>
<evidence type="ECO:0000313" key="3">
    <source>
        <dbReference type="EMBL" id="KAK8038174.1"/>
    </source>
</evidence>
<evidence type="ECO:0000259" key="2">
    <source>
        <dbReference type="Pfam" id="PF11500"/>
    </source>
</evidence>
<dbReference type="InterPro" id="IPR021589">
    <property type="entry name" value="Cut12"/>
</dbReference>
<feature type="compositionally biased region" description="Pro residues" evidence="1">
    <location>
        <begin position="79"/>
        <end position="88"/>
    </location>
</feature>
<name>A0ABR1SV26_9PEZI</name>
<reference evidence="3 4" key="1">
    <citation type="submission" date="2023-01" db="EMBL/GenBank/DDBJ databases">
        <title>Analysis of 21 Apiospora genomes using comparative genomics revels a genus with tremendous synthesis potential of carbohydrate active enzymes and secondary metabolites.</title>
        <authorList>
            <person name="Sorensen T."/>
        </authorList>
    </citation>
    <scope>NUCLEOTIDE SEQUENCE [LARGE SCALE GENOMIC DNA]</scope>
    <source>
        <strain evidence="3 4">CBS 135458</strain>
    </source>
</reference>
<accession>A0ABR1SV26</accession>
<proteinExistence type="predicted"/>
<feature type="compositionally biased region" description="Acidic residues" evidence="1">
    <location>
        <begin position="134"/>
        <end position="146"/>
    </location>
</feature>
<feature type="compositionally biased region" description="Low complexity" evidence="1">
    <location>
        <begin position="53"/>
        <end position="68"/>
    </location>
</feature>
<feature type="compositionally biased region" description="Basic and acidic residues" evidence="1">
    <location>
        <begin position="240"/>
        <end position="287"/>
    </location>
</feature>
<organism evidence="3 4">
    <name type="scientific">Apiospora phragmitis</name>
    <dbReference type="NCBI Taxonomy" id="2905665"/>
    <lineage>
        <taxon>Eukaryota</taxon>
        <taxon>Fungi</taxon>
        <taxon>Dikarya</taxon>
        <taxon>Ascomycota</taxon>
        <taxon>Pezizomycotina</taxon>
        <taxon>Sordariomycetes</taxon>
        <taxon>Xylariomycetidae</taxon>
        <taxon>Amphisphaeriales</taxon>
        <taxon>Apiosporaceae</taxon>
        <taxon>Apiospora</taxon>
    </lineage>
</organism>
<evidence type="ECO:0000313" key="4">
    <source>
        <dbReference type="Proteomes" id="UP001480595"/>
    </source>
</evidence>
<comment type="caution">
    <text evidence="3">The sequence shown here is derived from an EMBL/GenBank/DDBJ whole genome shotgun (WGS) entry which is preliminary data.</text>
</comment>
<keyword evidence="4" id="KW-1185">Reference proteome</keyword>
<gene>
    <name evidence="3" type="ORF">PG994_014941</name>
</gene>